<dbReference type="InterPro" id="IPR012910">
    <property type="entry name" value="Plug_dom"/>
</dbReference>
<evidence type="ECO:0000256" key="2">
    <source>
        <dbReference type="ARBA" id="ARBA00009810"/>
    </source>
</evidence>
<evidence type="ECO:0000256" key="1">
    <source>
        <dbReference type="ARBA" id="ARBA00004571"/>
    </source>
</evidence>
<sequence length="797" mass="84274">MLSLQSGAFAQTTPPNDGNTNTVIVTGTRQTGVKAVDSSSPIQLIDGSVLEATGQSDLIGALSQVFPSFVAQATGGDTANLTLSARLRGISPNDTLVLVNGKRRHTTANLSVDGSAFQGGAAADLNFIPIASIDHVEVLTDGAAAQYGTDAIAGVINIILKKDASGGSISTSGGRYVDGGGNTATASINGGFELGENGFINLTADFKSHDHSVRSGPDPRALNLATAAKNPTFLTSPDFPYLDRIFGDAAYHQNVASANSGYKIDAETNLYAFATLGKKTADTYENYRLPSKIPAVYPNGFNPKETIDETDFALTVGAKGKLFHDWTWDVSSTYGKDLEHIGVENSANIALFNATGATPTTFHAGNFVASQWTQNIDLGREINIGWATPLNFATGLEFRTDKYEIDAGDAASSFQAGSSSYPGFQSTDAGTHSRTNSAAYIDLAGSPVKELKVDAAARFEKYSDFGNTSVGKLSLRYDFTPVVALRGTISSGFRAPTLAEEYYSATNVSPTSAFVQLPPNSAGARIVGIDGLKPEKSNNYSFGLVVQPTRTSTLTADFYKIDIRDRIVGSGSLYGSGSSVNSPAVTQAIAANGNVLDPSVTYTGINIFTNGVDTSTKGLDLLFTTAYNYGDYGHVDWSASAAYNKTELTKIHSTPAQLQPQLLLDQSAVGDLTTESPKVVVNLGALWKVGSWAVNLRENIYGPASGWGSEDGTTFYQTTIHTKAITNLEIANHLTKSLTVSVGATNLFNQYPTRINGDLTAAANKANDASVAVRIYPQYSPFGINGGYYYVRGNYSF</sequence>
<feature type="domain" description="TonB-dependent receptor plug" evidence="14">
    <location>
        <begin position="36"/>
        <end position="155"/>
    </location>
</feature>
<dbReference type="PANTHER" id="PTHR47234:SF3">
    <property type="entry name" value="SECRETIN_TONB SHORT N-TERMINAL DOMAIN-CONTAINING PROTEIN"/>
    <property type="match status" value="1"/>
</dbReference>
<dbReference type="InterPro" id="IPR037066">
    <property type="entry name" value="Plug_dom_sf"/>
</dbReference>
<comment type="similarity">
    <text evidence="2 10 11">Belongs to the TonB-dependent receptor family.</text>
</comment>
<keyword evidence="8 15" id="KW-0675">Receptor</keyword>
<evidence type="ECO:0000256" key="5">
    <source>
        <dbReference type="ARBA" id="ARBA00022692"/>
    </source>
</evidence>
<dbReference type="Proteomes" id="UP000294829">
    <property type="component" value="Unassembled WGS sequence"/>
</dbReference>
<evidence type="ECO:0000256" key="8">
    <source>
        <dbReference type="ARBA" id="ARBA00023170"/>
    </source>
</evidence>
<evidence type="ECO:0000259" key="14">
    <source>
        <dbReference type="Pfam" id="PF07715"/>
    </source>
</evidence>
<keyword evidence="9 10" id="KW-0998">Cell outer membrane</keyword>
<dbReference type="SUPFAM" id="SSF56935">
    <property type="entry name" value="Porins"/>
    <property type="match status" value="1"/>
</dbReference>
<dbReference type="EMBL" id="SMYL01000004">
    <property type="protein sequence ID" value="TDK66117.1"/>
    <property type="molecule type" value="Genomic_DNA"/>
</dbReference>
<keyword evidence="7 10" id="KW-0472">Membrane</keyword>
<keyword evidence="5 10" id="KW-0812">Transmembrane</keyword>
<evidence type="ECO:0000256" key="9">
    <source>
        <dbReference type="ARBA" id="ARBA00023237"/>
    </source>
</evidence>
<evidence type="ECO:0000256" key="4">
    <source>
        <dbReference type="ARBA" id="ARBA00022452"/>
    </source>
</evidence>
<dbReference type="Gene3D" id="2.40.170.20">
    <property type="entry name" value="TonB-dependent receptor, beta-barrel domain"/>
    <property type="match status" value="1"/>
</dbReference>
<keyword evidence="6 11" id="KW-0798">TonB box</keyword>
<dbReference type="PANTHER" id="PTHR47234">
    <property type="match status" value="1"/>
</dbReference>
<dbReference type="InterPro" id="IPR000531">
    <property type="entry name" value="Beta-barrel_TonB"/>
</dbReference>
<reference evidence="15 16" key="1">
    <citation type="submission" date="2019-03" db="EMBL/GenBank/DDBJ databases">
        <title>Sapientia aquatica gen. nov., sp. nov., isolated from a crater lake.</title>
        <authorList>
            <person name="Felfoldi T."/>
            <person name="Szabo A."/>
            <person name="Toth E."/>
            <person name="Schumann P."/>
            <person name="Keki Z."/>
            <person name="Marialigeti K."/>
            <person name="Mathe I."/>
        </authorList>
    </citation>
    <scope>NUCLEOTIDE SEQUENCE [LARGE SCALE GENOMIC DNA]</scope>
    <source>
        <strain evidence="15 16">SA-152</strain>
    </source>
</reference>
<feature type="region of interest" description="Disordered" evidence="12">
    <location>
        <begin position="1"/>
        <end position="21"/>
    </location>
</feature>
<name>A0A4R5W2V1_9BURK</name>
<keyword evidence="3 10" id="KW-0813">Transport</keyword>
<evidence type="ECO:0000313" key="16">
    <source>
        <dbReference type="Proteomes" id="UP000294829"/>
    </source>
</evidence>
<evidence type="ECO:0000256" key="12">
    <source>
        <dbReference type="SAM" id="MobiDB-lite"/>
    </source>
</evidence>
<keyword evidence="4 10" id="KW-1134">Transmembrane beta strand</keyword>
<dbReference type="Gene3D" id="2.170.130.10">
    <property type="entry name" value="TonB-dependent receptor, plug domain"/>
    <property type="match status" value="1"/>
</dbReference>
<dbReference type="OrthoDB" id="8530571at2"/>
<evidence type="ECO:0000256" key="6">
    <source>
        <dbReference type="ARBA" id="ARBA00023077"/>
    </source>
</evidence>
<dbReference type="InterPro" id="IPR039426">
    <property type="entry name" value="TonB-dep_rcpt-like"/>
</dbReference>
<evidence type="ECO:0000313" key="15">
    <source>
        <dbReference type="EMBL" id="TDK66117.1"/>
    </source>
</evidence>
<evidence type="ECO:0000259" key="13">
    <source>
        <dbReference type="Pfam" id="PF00593"/>
    </source>
</evidence>
<evidence type="ECO:0000256" key="11">
    <source>
        <dbReference type="RuleBase" id="RU003357"/>
    </source>
</evidence>
<evidence type="ECO:0000256" key="10">
    <source>
        <dbReference type="PROSITE-ProRule" id="PRU01360"/>
    </source>
</evidence>
<organism evidence="15 16">
    <name type="scientific">Sapientia aquatica</name>
    <dbReference type="NCBI Taxonomy" id="1549640"/>
    <lineage>
        <taxon>Bacteria</taxon>
        <taxon>Pseudomonadati</taxon>
        <taxon>Pseudomonadota</taxon>
        <taxon>Betaproteobacteria</taxon>
        <taxon>Burkholderiales</taxon>
        <taxon>Oxalobacteraceae</taxon>
        <taxon>Sapientia</taxon>
    </lineage>
</organism>
<evidence type="ECO:0000256" key="3">
    <source>
        <dbReference type="ARBA" id="ARBA00022448"/>
    </source>
</evidence>
<dbReference type="InterPro" id="IPR036942">
    <property type="entry name" value="Beta-barrel_TonB_sf"/>
</dbReference>
<dbReference type="AlphaFoldDB" id="A0A4R5W2V1"/>
<comment type="subcellular location">
    <subcellularLocation>
        <location evidence="1 10">Cell outer membrane</location>
        <topology evidence="1 10">Multi-pass membrane protein</topology>
    </subcellularLocation>
</comment>
<proteinExistence type="inferred from homology"/>
<gene>
    <name evidence="15" type="ORF">E2I14_09825</name>
</gene>
<dbReference type="GO" id="GO:0009279">
    <property type="term" value="C:cell outer membrane"/>
    <property type="evidence" value="ECO:0007669"/>
    <property type="project" value="UniProtKB-SubCell"/>
</dbReference>
<comment type="caution">
    <text evidence="15">The sequence shown here is derived from an EMBL/GenBank/DDBJ whole genome shotgun (WGS) entry which is preliminary data.</text>
</comment>
<feature type="domain" description="TonB-dependent receptor-like beta-barrel" evidence="13">
    <location>
        <begin position="279"/>
        <end position="747"/>
    </location>
</feature>
<accession>A0A4R5W2V1</accession>
<protein>
    <submittedName>
        <fullName evidence="15">TonB-dependent receptor</fullName>
    </submittedName>
</protein>
<dbReference type="Pfam" id="PF00593">
    <property type="entry name" value="TonB_dep_Rec_b-barrel"/>
    <property type="match status" value="1"/>
</dbReference>
<dbReference type="PROSITE" id="PS52016">
    <property type="entry name" value="TONB_DEPENDENT_REC_3"/>
    <property type="match status" value="1"/>
</dbReference>
<evidence type="ECO:0000256" key="7">
    <source>
        <dbReference type="ARBA" id="ARBA00023136"/>
    </source>
</evidence>
<keyword evidence="16" id="KW-1185">Reference proteome</keyword>
<dbReference type="Pfam" id="PF07715">
    <property type="entry name" value="Plug"/>
    <property type="match status" value="1"/>
</dbReference>